<gene>
    <name evidence="9" type="ORF">HMPREF9020_01455</name>
</gene>
<evidence type="ECO:0000256" key="2">
    <source>
        <dbReference type="ARBA" id="ARBA00022475"/>
    </source>
</evidence>
<feature type="transmembrane region" description="Helical" evidence="7">
    <location>
        <begin position="560"/>
        <end position="582"/>
    </location>
</feature>
<dbReference type="InterPro" id="IPR035952">
    <property type="entry name" value="Rhomboid-like_sf"/>
</dbReference>
<evidence type="ECO:0000256" key="7">
    <source>
        <dbReference type="SAM" id="Phobius"/>
    </source>
</evidence>
<dbReference type="SUPFAM" id="SSF144091">
    <property type="entry name" value="Rhomboid-like"/>
    <property type="match status" value="1"/>
</dbReference>
<dbReference type="Proteomes" id="UP000005777">
    <property type="component" value="Unassembled WGS sequence"/>
</dbReference>
<feature type="transmembrane region" description="Helical" evidence="7">
    <location>
        <begin position="385"/>
        <end position="406"/>
    </location>
</feature>
<feature type="transmembrane region" description="Helical" evidence="7">
    <location>
        <begin position="426"/>
        <end position="445"/>
    </location>
</feature>
<dbReference type="InterPro" id="IPR024320">
    <property type="entry name" value="LPG_synthase_C"/>
</dbReference>
<keyword evidence="2" id="KW-1003">Cell membrane</keyword>
<dbReference type="Pfam" id="PF09924">
    <property type="entry name" value="LPG_synthase_C"/>
    <property type="match status" value="1"/>
</dbReference>
<protein>
    <recommendedName>
        <fullName evidence="8">Phosphatidylglycerol lysyltransferase C-terminal domain-containing protein</fullName>
    </recommendedName>
</protein>
<reference evidence="9 10" key="1">
    <citation type="submission" date="2012-01" db="EMBL/GenBank/DDBJ databases">
        <title>The Genome Sequence of Scardovia inopinata F0304.</title>
        <authorList>
            <consortium name="The Broad Institute Genome Sequencing Platform"/>
            <person name="Earl A."/>
            <person name="Ward D."/>
            <person name="Feldgarden M."/>
            <person name="Gevers D."/>
            <person name="Izard J."/>
            <person name="Baranova O.V."/>
            <person name="Blanton J.M."/>
            <person name="Tanner A.C."/>
            <person name="Dewhirst F.E."/>
            <person name="Young S.K."/>
            <person name="Zeng Q."/>
            <person name="Gargeya S."/>
            <person name="Fitzgerald M."/>
            <person name="Haas B."/>
            <person name="Abouelleil A."/>
            <person name="Alvarado L."/>
            <person name="Arachchi H.M."/>
            <person name="Berlin A."/>
            <person name="Chapman S.B."/>
            <person name="Gearin G."/>
            <person name="Goldberg J."/>
            <person name="Griggs A."/>
            <person name="Gujja S."/>
            <person name="Hansen M."/>
            <person name="Heiman D."/>
            <person name="Howarth C."/>
            <person name="Larimer J."/>
            <person name="Lui A."/>
            <person name="MacDonald P.J."/>
            <person name="McCowen C."/>
            <person name="Montmayeur A."/>
            <person name="Murphy C."/>
            <person name="Neiman D."/>
            <person name="Pearson M."/>
            <person name="Priest M."/>
            <person name="Roberts A."/>
            <person name="Saif S."/>
            <person name="Shea T."/>
            <person name="Sisk P."/>
            <person name="Stolte C."/>
            <person name="Sykes S."/>
            <person name="Wortman J."/>
            <person name="Nusbaum C."/>
            <person name="Birren B."/>
        </authorList>
    </citation>
    <scope>NUCLEOTIDE SEQUENCE [LARGE SCALE GENOMIC DNA]</scope>
    <source>
        <strain evidence="9 10">F0304</strain>
    </source>
</reference>
<evidence type="ECO:0000256" key="6">
    <source>
        <dbReference type="SAM" id="MobiDB-lite"/>
    </source>
</evidence>
<dbReference type="GO" id="GO:0055091">
    <property type="term" value="P:phospholipid homeostasis"/>
    <property type="evidence" value="ECO:0007669"/>
    <property type="project" value="TreeGrafter"/>
</dbReference>
<feature type="transmembrane region" description="Helical" evidence="7">
    <location>
        <begin position="193"/>
        <end position="216"/>
    </location>
</feature>
<evidence type="ECO:0000256" key="5">
    <source>
        <dbReference type="ARBA" id="ARBA00023136"/>
    </source>
</evidence>
<evidence type="ECO:0000313" key="9">
    <source>
        <dbReference type="EMBL" id="EFG26370.1"/>
    </source>
</evidence>
<feature type="compositionally biased region" description="Polar residues" evidence="6">
    <location>
        <begin position="20"/>
        <end position="37"/>
    </location>
</feature>
<dbReference type="eggNOG" id="COG2898">
    <property type="taxonomic scope" value="Bacteria"/>
</dbReference>
<name>W5IHQ3_SCAIO</name>
<evidence type="ECO:0000256" key="1">
    <source>
        <dbReference type="ARBA" id="ARBA00004651"/>
    </source>
</evidence>
<dbReference type="PANTHER" id="PTHR34697">
    <property type="entry name" value="PHOSPHATIDYLGLYCEROL LYSYLTRANSFERASE"/>
    <property type="match status" value="1"/>
</dbReference>
<feature type="transmembrane region" description="Helical" evidence="7">
    <location>
        <begin position="460"/>
        <end position="480"/>
    </location>
</feature>
<evidence type="ECO:0000256" key="4">
    <source>
        <dbReference type="ARBA" id="ARBA00022989"/>
    </source>
</evidence>
<feature type="transmembrane region" description="Helical" evidence="7">
    <location>
        <begin position="526"/>
        <end position="548"/>
    </location>
</feature>
<comment type="caution">
    <text evidence="9">The sequence shown here is derived from an EMBL/GenBank/DDBJ whole genome shotgun (WGS) entry which is preliminary data.</text>
</comment>
<dbReference type="GO" id="GO:0005886">
    <property type="term" value="C:plasma membrane"/>
    <property type="evidence" value="ECO:0007669"/>
    <property type="project" value="UniProtKB-SubCell"/>
</dbReference>
<dbReference type="RefSeq" id="WP_006293846.1">
    <property type="nucleotide sequence ID" value="NZ_GG770226.1"/>
</dbReference>
<dbReference type="Gene3D" id="1.20.1540.10">
    <property type="entry name" value="Rhomboid-like"/>
    <property type="match status" value="1"/>
</dbReference>
<keyword evidence="5 7" id="KW-0472">Membrane</keyword>
<accession>W5IHQ3</accession>
<dbReference type="AlphaFoldDB" id="W5IHQ3"/>
<feature type="transmembrane region" description="Helical" evidence="7">
    <location>
        <begin position="163"/>
        <end position="187"/>
    </location>
</feature>
<feature type="transmembrane region" description="Helical" evidence="7">
    <location>
        <begin position="353"/>
        <end position="373"/>
    </location>
</feature>
<keyword evidence="10" id="KW-1185">Reference proteome</keyword>
<comment type="subcellular location">
    <subcellularLocation>
        <location evidence="1">Cell membrane</location>
        <topology evidence="1">Multi-pass membrane protein</topology>
    </subcellularLocation>
</comment>
<feature type="transmembrane region" description="Helical" evidence="7">
    <location>
        <begin position="125"/>
        <end position="151"/>
    </location>
</feature>
<dbReference type="HOGENOM" id="CLU_017891_0_0_11"/>
<organism evidence="9 10">
    <name type="scientific">Scardovia inopinata F0304</name>
    <dbReference type="NCBI Taxonomy" id="641146"/>
    <lineage>
        <taxon>Bacteria</taxon>
        <taxon>Bacillati</taxon>
        <taxon>Actinomycetota</taxon>
        <taxon>Actinomycetes</taxon>
        <taxon>Bifidobacteriales</taxon>
        <taxon>Bifidobacteriaceae</taxon>
        <taxon>Scardovia</taxon>
    </lineage>
</organism>
<evidence type="ECO:0000313" key="10">
    <source>
        <dbReference type="Proteomes" id="UP000005777"/>
    </source>
</evidence>
<sequence length="956" mass="106781">MLQTGDSRRNQQNQLNQKNAGESKTSSIAKSTDSQAGEHQVTKKAKRPLLTANNSSRHPWKPLIRDGQQWIAHHPLTIISSFLFLLINIIPRIIFSTPVDLSLAQTTDRLGFLQSSYENIMQGRWYTVLTAVFFVDDSWQILLGLIIILTMMSVAESRLGRRLTVVISIVSMLIGLSSGLALCFAFQGHRKRWAILYVMSQSYGPCVLVIGAFMAAAIMMTPLWRRRVYIYTYAVIAATLLYRGEPVDYALLVSAFVGQACGFIVSRLSLRDFDAQPAQTAETWHILGIVTLISACGPLISATSPIHAGPFSQLSFLVSSAQINTRNLAPCMMAGGSRASCYLRYGFFHVNSFSHILVSLLSVLVMVLIARGIYRGRLLAVDLAIIFNTAMVIIADLYYFIFPFLLLKIDPNNKNLKVSSLIQVSLRELIATCVLPLTLLIIYAFQRRNFTIVTRRRRKVIGGAVIVASFLLLCLLYVIIAKTTGGQHRQWESDVFNGGWPRARRPYGDYQRQYRYSSWSSTHPDAASILEIVLSLTYYFLPTGFLKILRHLHFTFLSPLTQMTGAVFGPLLWVIIVVVVAVCLSDTGVVGVSEHRKADQIVELGGESMSFMTTWQGNNYWFSSSGRSAIAYRVYVGIALTVTGPFGDPSEYEQSVNDFIQFCQNRSWTPVFYSIHQELTEFLEKKHWSSLDVGTEMIIDPTQWKTTGKKWQDIRTAINKAKRENITDVLSTYQDSTLDIQSQIMGISEAWSGQKALPEMGFTLGSVKELMDPRVKLLYAVDPRGVVQAVTSWLPTYRQGRVIGWTLDFMRHRPDASNGIMEFLIARMAERLRDGQGGPDMQNVEFMSLSAAPLSGIRASDSASASLTHLLQMTADILEPAYGFHSLLFFKKKFQPHQAHVYVAYPDSSKLGQIALAVGHAYLPSVKVKDLFSMAGSLTRHAHPAEQARANGEQGS</sequence>
<feature type="transmembrane region" description="Helical" evidence="7">
    <location>
        <begin position="250"/>
        <end position="270"/>
    </location>
</feature>
<proteinExistence type="predicted"/>
<feature type="transmembrane region" description="Helical" evidence="7">
    <location>
        <begin position="282"/>
        <end position="300"/>
    </location>
</feature>
<dbReference type="GO" id="GO:0016755">
    <property type="term" value="F:aminoacyltransferase activity"/>
    <property type="evidence" value="ECO:0007669"/>
    <property type="project" value="TreeGrafter"/>
</dbReference>
<dbReference type="EMBL" id="ADCX01000013">
    <property type="protein sequence ID" value="EFG26370.1"/>
    <property type="molecule type" value="Genomic_DNA"/>
</dbReference>
<dbReference type="PANTHER" id="PTHR34697:SF2">
    <property type="entry name" value="PHOSPHATIDYLGLYCEROL LYSYLTRANSFERASE"/>
    <property type="match status" value="1"/>
</dbReference>
<keyword evidence="4 7" id="KW-1133">Transmembrane helix</keyword>
<feature type="region of interest" description="Disordered" evidence="6">
    <location>
        <begin position="1"/>
        <end position="54"/>
    </location>
</feature>
<feature type="domain" description="Phosphatidylglycerol lysyltransferase C-terminal" evidence="8">
    <location>
        <begin position="606"/>
        <end position="905"/>
    </location>
</feature>
<dbReference type="InterPro" id="IPR051211">
    <property type="entry name" value="PG_lysyltransferase"/>
</dbReference>
<evidence type="ECO:0000259" key="8">
    <source>
        <dbReference type="Pfam" id="PF09924"/>
    </source>
</evidence>
<keyword evidence="3 7" id="KW-0812">Transmembrane</keyword>
<evidence type="ECO:0000256" key="3">
    <source>
        <dbReference type="ARBA" id="ARBA00022692"/>
    </source>
</evidence>
<feature type="compositionally biased region" description="Low complexity" evidence="6">
    <location>
        <begin position="10"/>
        <end position="19"/>
    </location>
</feature>